<evidence type="ECO:0000313" key="1">
    <source>
        <dbReference type="EMBL" id="PON38201.1"/>
    </source>
</evidence>
<name>A0A2P5AP13_PARAD</name>
<accession>A0A2P5AP13</accession>
<organism evidence="1 2">
    <name type="scientific">Parasponia andersonii</name>
    <name type="common">Sponia andersonii</name>
    <dbReference type="NCBI Taxonomy" id="3476"/>
    <lineage>
        <taxon>Eukaryota</taxon>
        <taxon>Viridiplantae</taxon>
        <taxon>Streptophyta</taxon>
        <taxon>Embryophyta</taxon>
        <taxon>Tracheophyta</taxon>
        <taxon>Spermatophyta</taxon>
        <taxon>Magnoliopsida</taxon>
        <taxon>eudicotyledons</taxon>
        <taxon>Gunneridae</taxon>
        <taxon>Pentapetalae</taxon>
        <taxon>rosids</taxon>
        <taxon>fabids</taxon>
        <taxon>Rosales</taxon>
        <taxon>Cannabaceae</taxon>
        <taxon>Parasponia</taxon>
    </lineage>
</organism>
<dbReference type="AlphaFoldDB" id="A0A2P5AP13"/>
<comment type="caution">
    <text evidence="1">The sequence shown here is derived from an EMBL/GenBank/DDBJ whole genome shotgun (WGS) entry which is preliminary data.</text>
</comment>
<sequence length="76" mass="9339">MAESFEKKWIESEWKRRIGRKKPFCDLRMVPRGLARRLKAQRFPALETAYFIWTVMTQIPLMLEKLSDLMPRWRRL</sequence>
<proteinExistence type="predicted"/>
<reference evidence="2" key="1">
    <citation type="submission" date="2016-06" db="EMBL/GenBank/DDBJ databases">
        <title>Parallel loss of symbiosis genes in relatives of nitrogen-fixing non-legume Parasponia.</title>
        <authorList>
            <person name="Van Velzen R."/>
            <person name="Holmer R."/>
            <person name="Bu F."/>
            <person name="Rutten L."/>
            <person name="Van Zeijl A."/>
            <person name="Liu W."/>
            <person name="Santuari L."/>
            <person name="Cao Q."/>
            <person name="Sharma T."/>
            <person name="Shen D."/>
            <person name="Roswanjaya Y."/>
            <person name="Wardhani T."/>
            <person name="Kalhor M.S."/>
            <person name="Jansen J."/>
            <person name="Van den Hoogen J."/>
            <person name="Gungor B."/>
            <person name="Hartog M."/>
            <person name="Hontelez J."/>
            <person name="Verver J."/>
            <person name="Yang W.-C."/>
            <person name="Schijlen E."/>
            <person name="Repin R."/>
            <person name="Schilthuizen M."/>
            <person name="Schranz E."/>
            <person name="Heidstra R."/>
            <person name="Miyata K."/>
            <person name="Fedorova E."/>
            <person name="Kohlen W."/>
            <person name="Bisseling T."/>
            <person name="Smit S."/>
            <person name="Geurts R."/>
        </authorList>
    </citation>
    <scope>NUCLEOTIDE SEQUENCE [LARGE SCALE GENOMIC DNA]</scope>
    <source>
        <strain evidence="2">cv. WU1-14</strain>
    </source>
</reference>
<protein>
    <submittedName>
        <fullName evidence="1">Uncharacterized protein</fullName>
    </submittedName>
</protein>
<dbReference type="Proteomes" id="UP000237105">
    <property type="component" value="Unassembled WGS sequence"/>
</dbReference>
<gene>
    <name evidence="1" type="ORF">PanWU01x14_314200</name>
</gene>
<dbReference type="EMBL" id="JXTB01000503">
    <property type="protein sequence ID" value="PON38201.1"/>
    <property type="molecule type" value="Genomic_DNA"/>
</dbReference>
<keyword evidence="2" id="KW-1185">Reference proteome</keyword>
<evidence type="ECO:0000313" key="2">
    <source>
        <dbReference type="Proteomes" id="UP000237105"/>
    </source>
</evidence>